<gene>
    <name evidence="2" type="ORF">B0A62_03285</name>
    <name evidence="1" type="ORF">IW20_20055</name>
</gene>
<dbReference type="RefSeq" id="WP_035626330.1">
    <property type="nucleotide sequence ID" value="NZ_JBEWQG010000027.1"/>
</dbReference>
<evidence type="ECO:0000313" key="2">
    <source>
        <dbReference type="EMBL" id="OXA97894.1"/>
    </source>
</evidence>
<dbReference type="Proteomes" id="UP000028712">
    <property type="component" value="Unassembled WGS sequence"/>
</dbReference>
<evidence type="ECO:0008006" key="5">
    <source>
        <dbReference type="Google" id="ProtNLM"/>
    </source>
</evidence>
<comment type="caution">
    <text evidence="1">The sequence shown here is derived from an EMBL/GenBank/DDBJ whole genome shotgun (WGS) entry which is preliminary data.</text>
</comment>
<proteinExistence type="predicted"/>
<evidence type="ECO:0000313" key="3">
    <source>
        <dbReference type="Proteomes" id="UP000028712"/>
    </source>
</evidence>
<reference evidence="1 3" key="1">
    <citation type="submission" date="2014-07" db="EMBL/GenBank/DDBJ databases">
        <title>Genome of Flavobacterium hydatis DSM 2063.</title>
        <authorList>
            <person name="Pipes S.E."/>
            <person name="Stropko S.J."/>
            <person name="Newman J.D."/>
        </authorList>
    </citation>
    <scope>NUCLEOTIDE SEQUENCE [LARGE SCALE GENOMIC DNA]</scope>
    <source>
        <strain evidence="1 3">DSM 2063</strain>
    </source>
</reference>
<dbReference type="AlphaFoldDB" id="A0A086A3G5"/>
<reference evidence="2 4" key="2">
    <citation type="submission" date="2016-11" db="EMBL/GenBank/DDBJ databases">
        <title>Whole genomes of Flavobacteriaceae.</title>
        <authorList>
            <person name="Stine C."/>
            <person name="Li C."/>
            <person name="Tadesse D."/>
        </authorList>
    </citation>
    <scope>NUCLEOTIDE SEQUENCE [LARGE SCALE GENOMIC DNA]</scope>
    <source>
        <strain evidence="2 4">ATCC 29551</strain>
    </source>
</reference>
<organism evidence="1 3">
    <name type="scientific">Flavobacterium hydatis</name>
    <name type="common">Cytophaga aquatilis</name>
    <dbReference type="NCBI Taxonomy" id="991"/>
    <lineage>
        <taxon>Bacteria</taxon>
        <taxon>Pseudomonadati</taxon>
        <taxon>Bacteroidota</taxon>
        <taxon>Flavobacteriia</taxon>
        <taxon>Flavobacteriales</taxon>
        <taxon>Flavobacteriaceae</taxon>
        <taxon>Flavobacterium</taxon>
    </lineage>
</organism>
<evidence type="ECO:0000313" key="4">
    <source>
        <dbReference type="Proteomes" id="UP000198424"/>
    </source>
</evidence>
<sequence>MSTFSSKQYAWSDVSISIGGRIIEGITEVEYTVKQEKETLRGRGNNPHKVTRGNKSYEGKITIWQSELEAMVLSAPNFDILDLTFDVIVSYVPSDGGKTVIDVLSGCEFTETKKSMKQGDKNMVVELPIVFLGVKAQQ</sequence>
<keyword evidence="4" id="KW-1185">Reference proteome</keyword>
<dbReference type="eggNOG" id="ENOG5031EGB">
    <property type="taxonomic scope" value="Bacteria"/>
</dbReference>
<dbReference type="STRING" id="991.IW20_20055"/>
<protein>
    <recommendedName>
        <fullName evidence="5">Phage tail protein</fullName>
    </recommendedName>
</protein>
<dbReference type="EMBL" id="JPRM01000036">
    <property type="protein sequence ID" value="KFF11229.1"/>
    <property type="molecule type" value="Genomic_DNA"/>
</dbReference>
<dbReference type="OrthoDB" id="798290at2"/>
<name>A0A086A3G5_FLAHY</name>
<evidence type="ECO:0000313" key="1">
    <source>
        <dbReference type="EMBL" id="KFF11229.1"/>
    </source>
</evidence>
<dbReference type="Proteomes" id="UP000198424">
    <property type="component" value="Unassembled WGS sequence"/>
</dbReference>
<accession>A0A086A3G5</accession>
<dbReference type="EMBL" id="MUGY01000002">
    <property type="protein sequence ID" value="OXA97894.1"/>
    <property type="molecule type" value="Genomic_DNA"/>
</dbReference>